<accession>A0A2N1NK30</accession>
<dbReference type="AlphaFoldDB" id="A0A2N1NK30"/>
<organism evidence="1 2">
    <name type="scientific">Rhizophagus irregularis</name>
    <dbReference type="NCBI Taxonomy" id="588596"/>
    <lineage>
        <taxon>Eukaryota</taxon>
        <taxon>Fungi</taxon>
        <taxon>Fungi incertae sedis</taxon>
        <taxon>Mucoromycota</taxon>
        <taxon>Glomeromycotina</taxon>
        <taxon>Glomeromycetes</taxon>
        <taxon>Glomerales</taxon>
        <taxon>Glomeraceae</taxon>
        <taxon>Rhizophagus</taxon>
    </lineage>
</organism>
<dbReference type="EMBL" id="LLXL01000312">
    <property type="protein sequence ID" value="PKK74292.1"/>
    <property type="molecule type" value="Genomic_DNA"/>
</dbReference>
<protein>
    <submittedName>
        <fullName evidence="1">Uncharacterized protein</fullName>
    </submittedName>
</protein>
<dbReference type="VEuPathDB" id="FungiDB:FUN_002205"/>
<comment type="caution">
    <text evidence="1">The sequence shown here is derived from an EMBL/GenBank/DDBJ whole genome shotgun (WGS) entry which is preliminary data.</text>
</comment>
<gene>
    <name evidence="1" type="ORF">RhiirC2_774929</name>
</gene>
<dbReference type="Proteomes" id="UP000233469">
    <property type="component" value="Unassembled WGS sequence"/>
</dbReference>
<evidence type="ECO:0000313" key="2">
    <source>
        <dbReference type="Proteomes" id="UP000233469"/>
    </source>
</evidence>
<proteinExistence type="predicted"/>
<reference evidence="1 2" key="2">
    <citation type="submission" date="2017-10" db="EMBL/GenBank/DDBJ databases">
        <title>Extensive intraspecific genome diversity in a model arbuscular mycorrhizal fungus.</title>
        <authorList>
            <person name="Chen E.C.H."/>
            <person name="Morin E."/>
            <person name="Baudet D."/>
            <person name="Noel J."/>
            <person name="Ndikumana S."/>
            <person name="Charron P."/>
            <person name="St-Onge C."/>
            <person name="Giorgi J."/>
            <person name="Grigoriev I.V."/>
            <person name="Roux C."/>
            <person name="Martin F.M."/>
            <person name="Corradi N."/>
        </authorList>
    </citation>
    <scope>NUCLEOTIDE SEQUENCE [LARGE SCALE GENOMIC DNA]</scope>
    <source>
        <strain evidence="1 2">C2</strain>
    </source>
</reference>
<sequence length="462" mass="53289">MPNEVCPLVSLSPDLAVLETHSWLKSTLWYLSQIVDLFYNFQFTWSDLKYMESTNITPPLSSLVGKFIDIIDTSSYIRLCNKYYWIAEVDSSNSLIFGQVFYTFDDDSGTRIIYFSHWIFSTHNQMQITPCPGCSLHCLDMDKGPLALKTVSGKLIHHISQQFINLKLSPFILCSYFRFLLRFTELYIPKRYLAIAPLPLMHCDNSPALLPDLAPVSNPKFALRSDSIFHISGTVHAIDSLTSLLNSPISKFLFMQTSFHTVDWLLSFNTFKQTLYPRLAVCKSSNFAQFYLKLWFDELPVMYKLCQRFPGLYANNSLCPICEIFMKILEHLFICSPNCLDTTDDIPKLLNHKNVITELIERFLIKLATKSGVLVSSTQSSTAIINTFLQPLYHIYSQIRFQPIIAIITEVNNQKRPLEDITSHSQQNKSFNSFRRNMQKAVDELIVKHKLRNLSKKSILYL</sequence>
<name>A0A2N1NK30_9GLOM</name>
<evidence type="ECO:0000313" key="1">
    <source>
        <dbReference type="EMBL" id="PKK74292.1"/>
    </source>
</evidence>
<reference evidence="1 2" key="1">
    <citation type="submission" date="2016-04" db="EMBL/GenBank/DDBJ databases">
        <title>Genome analyses suggest a sexual origin of heterokaryosis in a supposedly ancient asexual fungus.</title>
        <authorList>
            <person name="Ropars J."/>
            <person name="Sedzielewska K."/>
            <person name="Noel J."/>
            <person name="Charron P."/>
            <person name="Farinelli L."/>
            <person name="Marton T."/>
            <person name="Kruger M."/>
            <person name="Pelin A."/>
            <person name="Brachmann A."/>
            <person name="Corradi N."/>
        </authorList>
    </citation>
    <scope>NUCLEOTIDE SEQUENCE [LARGE SCALE GENOMIC DNA]</scope>
    <source>
        <strain evidence="1 2">C2</strain>
    </source>
</reference>